<evidence type="ECO:0000313" key="2">
    <source>
        <dbReference type="Proteomes" id="UP000000467"/>
    </source>
</evidence>
<sequence length="57" mass="6302">MKAVKAMVERRRLVVYLNLIILVVLVFSLQAPMAFAAYSNDQLIPAVNPTNVANNLS</sequence>
<proteinExistence type="predicted"/>
<organism evidence="1 2">
    <name type="scientific">Thermacetogenium phaeum (strain ATCC BAA-254 / DSM 26808 / PB)</name>
    <dbReference type="NCBI Taxonomy" id="1089553"/>
    <lineage>
        <taxon>Bacteria</taxon>
        <taxon>Bacillati</taxon>
        <taxon>Bacillota</taxon>
        <taxon>Clostridia</taxon>
        <taxon>Thermoanaerobacterales</taxon>
        <taxon>Thermoanaerobacteraceae</taxon>
        <taxon>Thermacetogenium</taxon>
    </lineage>
</organism>
<dbReference type="AlphaFoldDB" id="K4LHS2"/>
<dbReference type="Proteomes" id="UP000000467">
    <property type="component" value="Chromosome"/>
</dbReference>
<reference evidence="1 2" key="1">
    <citation type="journal article" date="2012" name="BMC Genomics">
        <title>Genome-guided analysis of physiological and morphological traits of the fermentative acetate oxidizer Thermacetogenium phaeum.</title>
        <authorList>
            <person name="Oehler D."/>
            <person name="Poehlein A."/>
            <person name="Leimbach A."/>
            <person name="Muller N."/>
            <person name="Daniel R."/>
            <person name="Gottschalk G."/>
            <person name="Schink B."/>
        </authorList>
    </citation>
    <scope>NUCLEOTIDE SEQUENCE [LARGE SCALE GENOMIC DNA]</scope>
    <source>
        <strain evidence="2">ATCC BAA-254 / DSM 26808 / PB</strain>
    </source>
</reference>
<name>K4LHS2_THEPS</name>
<dbReference type="EMBL" id="CP003732">
    <property type="protein sequence ID" value="AFV11617.1"/>
    <property type="molecule type" value="Genomic_DNA"/>
</dbReference>
<gene>
    <name evidence="1" type="ordered locus">Tph_c14070</name>
</gene>
<dbReference type="HOGENOM" id="CLU_2995204_0_0_9"/>
<dbReference type="KEGG" id="tpz:Tph_c14070"/>
<evidence type="ECO:0000313" key="1">
    <source>
        <dbReference type="EMBL" id="AFV11617.1"/>
    </source>
</evidence>
<accession>K4LHS2</accession>
<protein>
    <submittedName>
        <fullName evidence="1">Uncharacterized protein</fullName>
    </submittedName>
</protein>
<keyword evidence="2" id="KW-1185">Reference proteome</keyword>